<dbReference type="RefSeq" id="WP_302036951.1">
    <property type="nucleotide sequence ID" value="NZ_JAUKPO010000003.1"/>
</dbReference>
<name>A0ABT8R225_9BACT</name>
<keyword evidence="2" id="KW-1185">Reference proteome</keyword>
<dbReference type="Gene3D" id="1.20.120.450">
    <property type="entry name" value="dinb family like domain"/>
    <property type="match status" value="1"/>
</dbReference>
<organism evidence="1 2">
    <name type="scientific">Rhodocytophaga aerolata</name>
    <dbReference type="NCBI Taxonomy" id="455078"/>
    <lineage>
        <taxon>Bacteria</taxon>
        <taxon>Pseudomonadati</taxon>
        <taxon>Bacteroidota</taxon>
        <taxon>Cytophagia</taxon>
        <taxon>Cytophagales</taxon>
        <taxon>Rhodocytophagaceae</taxon>
        <taxon>Rhodocytophaga</taxon>
    </lineage>
</organism>
<comment type="caution">
    <text evidence="1">The sequence shown here is derived from an EMBL/GenBank/DDBJ whole genome shotgun (WGS) entry which is preliminary data.</text>
</comment>
<dbReference type="SUPFAM" id="SSF109854">
    <property type="entry name" value="DinB/YfiT-like putative metalloenzymes"/>
    <property type="match status" value="1"/>
</dbReference>
<proteinExistence type="predicted"/>
<sequence>MNDSLKAASSTIFTQLIDFLTQLPDSVYTQSLPLLSGNTIGKHFRHIIEFYECLVNDLHTGLINYDTRNRNTQLEIDRTFCIERLQCIASLISSINADKQLSVQVCFSPVIEPVKIDSSLTRELLYTMEHTIHHMAIIKMAIQSINFPIEFSQNFGVAFSTIQSKTSAYCSAS</sequence>
<reference evidence="1" key="1">
    <citation type="submission" date="2023-07" db="EMBL/GenBank/DDBJ databases">
        <title>The genome sequence of Rhodocytophaga aerolata KACC 12507.</title>
        <authorList>
            <person name="Zhang X."/>
        </authorList>
    </citation>
    <scope>NUCLEOTIDE SEQUENCE</scope>
    <source>
        <strain evidence="1">KACC 12507</strain>
    </source>
</reference>
<gene>
    <name evidence="1" type="ORF">Q0590_07800</name>
</gene>
<dbReference type="PANTHER" id="PTHR39473:SF1">
    <property type="entry name" value="DINB-LIKE DOMAIN-CONTAINING PROTEIN"/>
    <property type="match status" value="1"/>
</dbReference>
<accession>A0ABT8R225</accession>
<evidence type="ECO:0000313" key="1">
    <source>
        <dbReference type="EMBL" id="MDO1446150.1"/>
    </source>
</evidence>
<dbReference type="PANTHER" id="PTHR39473">
    <property type="match status" value="1"/>
</dbReference>
<dbReference type="Proteomes" id="UP001168528">
    <property type="component" value="Unassembled WGS sequence"/>
</dbReference>
<protein>
    <submittedName>
        <fullName evidence="1">DinB family protein</fullName>
    </submittedName>
</protein>
<dbReference type="InterPro" id="IPR034660">
    <property type="entry name" value="DinB/YfiT-like"/>
</dbReference>
<evidence type="ECO:0000313" key="2">
    <source>
        <dbReference type="Proteomes" id="UP001168528"/>
    </source>
</evidence>
<dbReference type="EMBL" id="JAUKPO010000003">
    <property type="protein sequence ID" value="MDO1446150.1"/>
    <property type="molecule type" value="Genomic_DNA"/>
</dbReference>